<dbReference type="RefSeq" id="WP_204203297.1">
    <property type="nucleotide sequence ID" value="NZ_JAFELM010000028.1"/>
</dbReference>
<protein>
    <submittedName>
        <fullName evidence="1">Redoxin domain-containing protein</fullName>
    </submittedName>
</protein>
<accession>A0ABS2DHK9</accession>
<dbReference type="Gene3D" id="3.40.30.10">
    <property type="entry name" value="Glutaredoxin"/>
    <property type="match status" value="1"/>
</dbReference>
<sequence>MLLKKIPNFTLTDLQGKPYSFEKLRGQNTLIFMWSSW</sequence>
<comment type="caution">
    <text evidence="1">The sequence shown here is derived from an EMBL/GenBank/DDBJ whole genome shotgun (WGS) entry which is preliminary data.</text>
</comment>
<proteinExistence type="predicted"/>
<reference evidence="1 2" key="1">
    <citation type="submission" date="2021-02" db="EMBL/GenBank/DDBJ databases">
        <title>Bacillus sp. RD4P76, an endophyte from a halophyte.</title>
        <authorList>
            <person name="Sun J.-Q."/>
        </authorList>
    </citation>
    <scope>NUCLEOTIDE SEQUENCE [LARGE SCALE GENOMIC DNA]</scope>
    <source>
        <strain evidence="1 2">RD4P76</strain>
    </source>
</reference>
<evidence type="ECO:0000313" key="1">
    <source>
        <dbReference type="EMBL" id="MBM6617943.1"/>
    </source>
</evidence>
<evidence type="ECO:0000313" key="2">
    <source>
        <dbReference type="Proteomes" id="UP001518925"/>
    </source>
</evidence>
<gene>
    <name evidence="1" type="ORF">JR050_09705</name>
</gene>
<dbReference type="SUPFAM" id="SSF52833">
    <property type="entry name" value="Thioredoxin-like"/>
    <property type="match status" value="1"/>
</dbReference>
<dbReference type="InterPro" id="IPR036249">
    <property type="entry name" value="Thioredoxin-like_sf"/>
</dbReference>
<dbReference type="Proteomes" id="UP001518925">
    <property type="component" value="Unassembled WGS sequence"/>
</dbReference>
<dbReference type="EMBL" id="JAFELM010000028">
    <property type="protein sequence ID" value="MBM6617943.1"/>
    <property type="molecule type" value="Genomic_DNA"/>
</dbReference>
<keyword evidence="2" id="KW-1185">Reference proteome</keyword>
<name>A0ABS2DHK9_9BACI</name>
<organism evidence="1 2">
    <name type="scientific">Bacillus suaedaesalsae</name>
    <dbReference type="NCBI Taxonomy" id="2810349"/>
    <lineage>
        <taxon>Bacteria</taxon>
        <taxon>Bacillati</taxon>
        <taxon>Bacillota</taxon>
        <taxon>Bacilli</taxon>
        <taxon>Bacillales</taxon>
        <taxon>Bacillaceae</taxon>
        <taxon>Bacillus</taxon>
    </lineage>
</organism>